<dbReference type="EMBL" id="JAAIUW010000006">
    <property type="protein sequence ID" value="KAF7829259.1"/>
    <property type="molecule type" value="Genomic_DNA"/>
</dbReference>
<accession>A0A834U361</accession>
<name>A0A834U361_9FABA</name>
<dbReference type="AlphaFoldDB" id="A0A834U361"/>
<reference evidence="1" key="1">
    <citation type="submission" date="2020-09" db="EMBL/GenBank/DDBJ databases">
        <title>Genome-Enabled Discovery of Anthraquinone Biosynthesis in Senna tora.</title>
        <authorList>
            <person name="Kang S.-H."/>
            <person name="Pandey R.P."/>
            <person name="Lee C.-M."/>
            <person name="Sim J.-S."/>
            <person name="Jeong J.-T."/>
            <person name="Choi B.-S."/>
            <person name="Jung M."/>
            <person name="Ginzburg D."/>
            <person name="Zhao K."/>
            <person name="Won S.Y."/>
            <person name="Oh T.-J."/>
            <person name="Yu Y."/>
            <person name="Kim N.-H."/>
            <person name="Lee O.R."/>
            <person name="Lee T.-H."/>
            <person name="Bashyal P."/>
            <person name="Kim T.-S."/>
            <person name="Lee W.-H."/>
            <person name="Kawkins C."/>
            <person name="Kim C.-K."/>
            <person name="Kim J.S."/>
            <person name="Ahn B.O."/>
            <person name="Rhee S.Y."/>
            <person name="Sohng J.K."/>
        </authorList>
    </citation>
    <scope>NUCLEOTIDE SEQUENCE</scope>
    <source>
        <tissue evidence="1">Leaf</tissue>
    </source>
</reference>
<dbReference type="Proteomes" id="UP000634136">
    <property type="component" value="Unassembled WGS sequence"/>
</dbReference>
<organism evidence="1 2">
    <name type="scientific">Senna tora</name>
    <dbReference type="NCBI Taxonomy" id="362788"/>
    <lineage>
        <taxon>Eukaryota</taxon>
        <taxon>Viridiplantae</taxon>
        <taxon>Streptophyta</taxon>
        <taxon>Embryophyta</taxon>
        <taxon>Tracheophyta</taxon>
        <taxon>Spermatophyta</taxon>
        <taxon>Magnoliopsida</taxon>
        <taxon>eudicotyledons</taxon>
        <taxon>Gunneridae</taxon>
        <taxon>Pentapetalae</taxon>
        <taxon>rosids</taxon>
        <taxon>fabids</taxon>
        <taxon>Fabales</taxon>
        <taxon>Fabaceae</taxon>
        <taxon>Caesalpinioideae</taxon>
        <taxon>Cassia clade</taxon>
        <taxon>Senna</taxon>
    </lineage>
</organism>
<proteinExistence type="predicted"/>
<evidence type="ECO:0000313" key="1">
    <source>
        <dbReference type="EMBL" id="KAF7829259.1"/>
    </source>
</evidence>
<gene>
    <name evidence="1" type="ORF">G2W53_020423</name>
</gene>
<protein>
    <submittedName>
        <fullName evidence="1">Lectin-related protein</fullName>
    </submittedName>
</protein>
<keyword evidence="2" id="KW-1185">Reference proteome</keyword>
<evidence type="ECO:0000313" key="2">
    <source>
        <dbReference type="Proteomes" id="UP000634136"/>
    </source>
</evidence>
<comment type="caution">
    <text evidence="1">The sequence shown here is derived from an EMBL/GenBank/DDBJ whole genome shotgun (WGS) entry which is preliminary data.</text>
</comment>
<sequence>MSCVSTKSPVEAEKPIVTSWGKRLGKSTISCKMEAPVKGSPSSGYLFVIALPFHTRLRLQTLEIHSYVRRLTVLGLNTPRYPPSDSFVFGNLMSGTGANSPATPALCGSGSPFLSFFVSSRTPSFDILASPKNPMPLAFLKSGKLMENDSDLALLIRKSQIVRKTENQS</sequence>